<feature type="domain" description="ABC transmembrane type-1" evidence="6">
    <location>
        <begin position="168"/>
        <end position="364"/>
    </location>
</feature>
<proteinExistence type="inferred from homology"/>
<dbReference type="InterPro" id="IPR035906">
    <property type="entry name" value="MetI-like_sf"/>
</dbReference>
<evidence type="ECO:0000313" key="8">
    <source>
        <dbReference type="Proteomes" id="UP000000263"/>
    </source>
</evidence>
<evidence type="ECO:0000259" key="6">
    <source>
        <dbReference type="PROSITE" id="PS50928"/>
    </source>
</evidence>
<dbReference type="Proteomes" id="UP000000263">
    <property type="component" value="Chromosome"/>
</dbReference>
<comment type="similarity">
    <text evidence="5">Belongs to the binding-protein-dependent transport system permease family.</text>
</comment>
<dbReference type="InterPro" id="IPR025966">
    <property type="entry name" value="OppC_N"/>
</dbReference>
<feature type="transmembrane region" description="Helical" evidence="5">
    <location>
        <begin position="174"/>
        <end position="198"/>
    </location>
</feature>
<feature type="transmembrane region" description="Helical" evidence="5">
    <location>
        <begin position="343"/>
        <end position="363"/>
    </location>
</feature>
<keyword evidence="4 5" id="KW-0472">Membrane</keyword>
<dbReference type="KEGG" id="rca:Rcas_2422"/>
<dbReference type="AlphaFoldDB" id="A7NLV4"/>
<dbReference type="Pfam" id="PF12911">
    <property type="entry name" value="OppC_N"/>
    <property type="match status" value="1"/>
</dbReference>
<dbReference type="GO" id="GO:0055085">
    <property type="term" value="P:transmembrane transport"/>
    <property type="evidence" value="ECO:0007669"/>
    <property type="project" value="InterPro"/>
</dbReference>
<dbReference type="STRING" id="383372.Rcas_2422"/>
<keyword evidence="2 5" id="KW-0812">Transmembrane</keyword>
<evidence type="ECO:0000256" key="3">
    <source>
        <dbReference type="ARBA" id="ARBA00022989"/>
    </source>
</evidence>
<sequence length="375" mass="40890">MATAAGELPKVAKGKKQEDVGQIPQWKLMVRRFSQSKLSVGALIVLGFMYTIMILSDFIAPYPHDVLDSNNSFAPPTQIVWGPEGPGIYGLKQELDMERFQWIYTPDTSVIYPIRFFVQGHEYSFLGLFPSRLHLFGIEAPPDSNAKIFLWGADKEGRDLFSRILKGSQVSLTLGFFGVFLFVVIGSIVGTASGYFGGALDNLIQRLIELIRSFPDLPLYMALAAAVPLNVPITVRYFMITIVIAVIGWTGLAREVRGKVLAFRSADYTAAAIAAGASHWHVITHHLIPNAMSHIVVVGMLAIPGAIGLETALSFLGLGILPPAVSWGILLRDAQTVQAVVTYPWLLIPVALLIITVLAFNLLGDGVRDAVDPYA</sequence>
<accession>A7NLV4</accession>
<feature type="transmembrane region" description="Helical" evidence="5">
    <location>
        <begin position="210"/>
        <end position="229"/>
    </location>
</feature>
<dbReference type="HOGENOM" id="CLU_028518_1_0_0"/>
<protein>
    <submittedName>
        <fullName evidence="7">Binding-protein-dependent transport systems inner membrane component</fullName>
    </submittedName>
</protein>
<dbReference type="PROSITE" id="PS50928">
    <property type="entry name" value="ABC_TM1"/>
    <property type="match status" value="1"/>
</dbReference>
<reference evidence="7 8" key="1">
    <citation type="submission" date="2007-08" db="EMBL/GenBank/DDBJ databases">
        <title>Complete sequence of Roseiflexus castenholzii DSM 13941.</title>
        <authorList>
            <consortium name="US DOE Joint Genome Institute"/>
            <person name="Copeland A."/>
            <person name="Lucas S."/>
            <person name="Lapidus A."/>
            <person name="Barry K."/>
            <person name="Glavina del Rio T."/>
            <person name="Dalin E."/>
            <person name="Tice H."/>
            <person name="Pitluck S."/>
            <person name="Thompson L.S."/>
            <person name="Brettin T."/>
            <person name="Bruce D."/>
            <person name="Detter J.C."/>
            <person name="Han C."/>
            <person name="Tapia R."/>
            <person name="Schmutz J."/>
            <person name="Larimer F."/>
            <person name="Land M."/>
            <person name="Hauser L."/>
            <person name="Kyrpides N."/>
            <person name="Mikhailova N."/>
            <person name="Bryant D.A."/>
            <person name="Hanada S."/>
            <person name="Tsukatani Y."/>
            <person name="Richardson P."/>
        </authorList>
    </citation>
    <scope>NUCLEOTIDE SEQUENCE [LARGE SCALE GENOMIC DNA]</scope>
    <source>
        <strain evidence="8">DSM 13941 / HLO8</strain>
    </source>
</reference>
<comment type="subcellular location">
    <subcellularLocation>
        <location evidence="5">Cell membrane</location>
        <topology evidence="5">Multi-pass membrane protein</topology>
    </subcellularLocation>
    <subcellularLocation>
        <location evidence="1">Membrane</location>
        <topology evidence="1">Multi-pass membrane protein</topology>
    </subcellularLocation>
</comment>
<gene>
    <name evidence="7" type="ordered locus">Rcas_2422</name>
</gene>
<dbReference type="eggNOG" id="COG1173">
    <property type="taxonomic scope" value="Bacteria"/>
</dbReference>
<evidence type="ECO:0000256" key="1">
    <source>
        <dbReference type="ARBA" id="ARBA00004141"/>
    </source>
</evidence>
<evidence type="ECO:0000256" key="4">
    <source>
        <dbReference type="ARBA" id="ARBA00023136"/>
    </source>
</evidence>
<dbReference type="Pfam" id="PF00528">
    <property type="entry name" value="BPD_transp_1"/>
    <property type="match status" value="1"/>
</dbReference>
<feature type="transmembrane region" description="Helical" evidence="5">
    <location>
        <begin position="38"/>
        <end position="60"/>
    </location>
</feature>
<feature type="transmembrane region" description="Helical" evidence="5">
    <location>
        <begin position="235"/>
        <end position="253"/>
    </location>
</feature>
<dbReference type="PANTHER" id="PTHR43839:SF3">
    <property type="entry name" value="OLIGOPEPTIDE ABC TRANSPORTER, PERMEASE PROTEIN"/>
    <property type="match status" value="1"/>
</dbReference>
<keyword evidence="8" id="KW-1185">Reference proteome</keyword>
<dbReference type="PANTHER" id="PTHR43839">
    <property type="entry name" value="OPPC IN A BINDING PROTEIN-DEPENDENT TRANSPORT SYSTEM"/>
    <property type="match status" value="1"/>
</dbReference>
<evidence type="ECO:0000256" key="5">
    <source>
        <dbReference type="RuleBase" id="RU363032"/>
    </source>
</evidence>
<feature type="transmembrane region" description="Helical" evidence="5">
    <location>
        <begin position="287"/>
        <end position="307"/>
    </location>
</feature>
<dbReference type="SUPFAM" id="SSF161098">
    <property type="entry name" value="MetI-like"/>
    <property type="match status" value="1"/>
</dbReference>
<organism evidence="7 8">
    <name type="scientific">Roseiflexus castenholzii (strain DSM 13941 / HLO8)</name>
    <dbReference type="NCBI Taxonomy" id="383372"/>
    <lineage>
        <taxon>Bacteria</taxon>
        <taxon>Bacillati</taxon>
        <taxon>Chloroflexota</taxon>
        <taxon>Chloroflexia</taxon>
        <taxon>Chloroflexales</taxon>
        <taxon>Roseiflexineae</taxon>
        <taxon>Roseiflexaceae</taxon>
        <taxon>Roseiflexus</taxon>
    </lineage>
</organism>
<dbReference type="Gene3D" id="1.10.3720.10">
    <property type="entry name" value="MetI-like"/>
    <property type="match status" value="1"/>
</dbReference>
<dbReference type="GO" id="GO:0005886">
    <property type="term" value="C:plasma membrane"/>
    <property type="evidence" value="ECO:0007669"/>
    <property type="project" value="UniProtKB-SubCell"/>
</dbReference>
<dbReference type="InterPro" id="IPR000515">
    <property type="entry name" value="MetI-like"/>
</dbReference>
<keyword evidence="5" id="KW-0813">Transport</keyword>
<dbReference type="OrthoDB" id="9797472at2"/>
<keyword evidence="3 5" id="KW-1133">Transmembrane helix</keyword>
<dbReference type="RefSeq" id="WP_012120926.1">
    <property type="nucleotide sequence ID" value="NC_009767.1"/>
</dbReference>
<name>A7NLV4_ROSCS</name>
<evidence type="ECO:0000313" key="7">
    <source>
        <dbReference type="EMBL" id="ABU58502.1"/>
    </source>
</evidence>
<feature type="transmembrane region" description="Helical" evidence="5">
    <location>
        <begin position="313"/>
        <end position="331"/>
    </location>
</feature>
<dbReference type="CDD" id="cd06261">
    <property type="entry name" value="TM_PBP2"/>
    <property type="match status" value="1"/>
</dbReference>
<evidence type="ECO:0000256" key="2">
    <source>
        <dbReference type="ARBA" id="ARBA00022692"/>
    </source>
</evidence>
<dbReference type="EMBL" id="CP000804">
    <property type="protein sequence ID" value="ABU58502.1"/>
    <property type="molecule type" value="Genomic_DNA"/>
</dbReference>